<evidence type="ECO:0000313" key="1">
    <source>
        <dbReference type="EMBL" id="VUZ52660.1"/>
    </source>
</evidence>
<sequence length="402" mass="46353">MESGTEKVYLRESSLRRGFKRLWLRISRCESVEDFLSLLFQLEHLLNSQSYSPKEIHRIIFPHFHLKSHCSTPVSHSRGKIPSQLMQHILYHAVLTNSPYDRLRCSELSHEIAQMISHRQISSFMSSSSLKSITSDLNLKTVLARYLTSRRALSLLQIYYRQRGLKSNSRKSSSLGDSRKILTNRIGSDMRREETALQQLRCIFDFADRLLKRILDDFHTSMKASVNSKLNNPCTPPRACKVNRRHYHTTASPTIEKVAERLEQSIMREALTSLRRLRHFQNRHQNYLSTPSSQQNSSTSKLLTQFADDIASQVMKEASESAEKRMNGIRMITDSILQSISEIESLDLKSALTNNSQRIFENETPSNVAEFDRRARLGNFAGNLTFQCLSEALQNLKKFQPN</sequence>
<dbReference type="AlphaFoldDB" id="A0A564YZQ0"/>
<keyword evidence="2" id="KW-1185">Reference proteome</keyword>
<dbReference type="Proteomes" id="UP000321570">
    <property type="component" value="Unassembled WGS sequence"/>
</dbReference>
<evidence type="ECO:0000313" key="2">
    <source>
        <dbReference type="Proteomes" id="UP000321570"/>
    </source>
</evidence>
<reference evidence="1 2" key="1">
    <citation type="submission" date="2019-07" db="EMBL/GenBank/DDBJ databases">
        <authorList>
            <person name="Jastrzebski P J."/>
            <person name="Paukszto L."/>
            <person name="Jastrzebski P J."/>
        </authorList>
    </citation>
    <scope>NUCLEOTIDE SEQUENCE [LARGE SCALE GENOMIC DNA]</scope>
    <source>
        <strain evidence="1 2">WMS-il1</strain>
    </source>
</reference>
<gene>
    <name evidence="1" type="ORF">WMSIL1_LOCUS11199</name>
</gene>
<protein>
    <submittedName>
        <fullName evidence="1">Uncharacterized protein</fullName>
    </submittedName>
</protein>
<name>A0A564YZQ0_HYMDI</name>
<accession>A0A564YZQ0</accession>
<proteinExistence type="predicted"/>
<dbReference type="EMBL" id="CABIJS010000521">
    <property type="protein sequence ID" value="VUZ52660.1"/>
    <property type="molecule type" value="Genomic_DNA"/>
</dbReference>
<organism evidence="1 2">
    <name type="scientific">Hymenolepis diminuta</name>
    <name type="common">Rat tapeworm</name>
    <dbReference type="NCBI Taxonomy" id="6216"/>
    <lineage>
        <taxon>Eukaryota</taxon>
        <taxon>Metazoa</taxon>
        <taxon>Spiralia</taxon>
        <taxon>Lophotrochozoa</taxon>
        <taxon>Platyhelminthes</taxon>
        <taxon>Cestoda</taxon>
        <taxon>Eucestoda</taxon>
        <taxon>Cyclophyllidea</taxon>
        <taxon>Hymenolepididae</taxon>
        <taxon>Hymenolepis</taxon>
    </lineage>
</organism>